<feature type="non-terminal residue" evidence="3">
    <location>
        <position position="1"/>
    </location>
</feature>
<name>X1RKY8_9ZZZZ</name>
<organism evidence="3">
    <name type="scientific">marine sediment metagenome</name>
    <dbReference type="NCBI Taxonomy" id="412755"/>
    <lineage>
        <taxon>unclassified sequences</taxon>
        <taxon>metagenomes</taxon>
        <taxon>ecological metagenomes</taxon>
    </lineage>
</organism>
<dbReference type="EMBL" id="BARV01034015">
    <property type="protein sequence ID" value="GAI56204.1"/>
    <property type="molecule type" value="Genomic_DNA"/>
</dbReference>
<dbReference type="Gene3D" id="3.30.420.240">
    <property type="match status" value="1"/>
</dbReference>
<protein>
    <recommendedName>
        <fullName evidence="2">Terminase large subunit gp17-like C-terminal domain-containing protein</fullName>
    </recommendedName>
</protein>
<dbReference type="AlphaFoldDB" id="X1RKY8"/>
<comment type="caution">
    <text evidence="3">The sequence shown here is derived from an EMBL/GenBank/DDBJ whole genome shotgun (WGS) entry which is preliminary data.</text>
</comment>
<sequence length="176" mass="19964">VITIAELASRPLPNKGEGGVGLPLLRVVEQYQWTGMAHSQLYPQMVAILRKWNCHRIVVDATGIGQPVASFLRKELGSKVKPFTLTQKSKSYMGFELLSFINSGRLKLYQQDGSPEYREMMFELERARVNYRPNQLMNFYVDPQEGHDDFLTTLALLVIGASDFRPRQAKGSLRTS</sequence>
<keyword evidence="1" id="KW-1188">Viral release from host cell</keyword>
<feature type="domain" description="Terminase large subunit gp17-like C-terminal" evidence="2">
    <location>
        <begin position="26"/>
        <end position="116"/>
    </location>
</feature>
<dbReference type="InterPro" id="IPR035421">
    <property type="entry name" value="Terminase_6C"/>
</dbReference>
<accession>X1RKY8</accession>
<proteinExistence type="predicted"/>
<gene>
    <name evidence="3" type="ORF">S06H3_53359</name>
</gene>
<evidence type="ECO:0000259" key="2">
    <source>
        <dbReference type="Pfam" id="PF17289"/>
    </source>
</evidence>
<reference evidence="3" key="1">
    <citation type="journal article" date="2014" name="Front. Microbiol.">
        <title>High frequency of phylogenetically diverse reductive dehalogenase-homologous genes in deep subseafloor sedimentary metagenomes.</title>
        <authorList>
            <person name="Kawai M."/>
            <person name="Futagami T."/>
            <person name="Toyoda A."/>
            <person name="Takaki Y."/>
            <person name="Nishi S."/>
            <person name="Hori S."/>
            <person name="Arai W."/>
            <person name="Tsubouchi T."/>
            <person name="Morono Y."/>
            <person name="Uchiyama I."/>
            <person name="Ito T."/>
            <person name="Fujiyama A."/>
            <person name="Inagaki F."/>
            <person name="Takami H."/>
        </authorList>
    </citation>
    <scope>NUCLEOTIDE SEQUENCE</scope>
    <source>
        <strain evidence="3">Expedition CK06-06</strain>
    </source>
</reference>
<evidence type="ECO:0000313" key="3">
    <source>
        <dbReference type="EMBL" id="GAI56204.1"/>
    </source>
</evidence>
<dbReference type="Pfam" id="PF17289">
    <property type="entry name" value="Terminase_6C"/>
    <property type="match status" value="1"/>
</dbReference>
<evidence type="ECO:0000256" key="1">
    <source>
        <dbReference type="ARBA" id="ARBA00022612"/>
    </source>
</evidence>